<reference evidence="2" key="1">
    <citation type="submission" date="2018-01" db="EMBL/GenBank/DDBJ databases">
        <authorList>
            <person name="Li J."/>
        </authorList>
    </citation>
    <scope>NUCLEOTIDE SEQUENCE [LARGE SCALE GENOMIC DNA]</scope>
    <source>
        <strain evidence="2">2184</strain>
    </source>
</reference>
<evidence type="ECO:0000313" key="1">
    <source>
        <dbReference type="EMBL" id="AWB83559.1"/>
    </source>
</evidence>
<organism evidence="1 2">
    <name type="scientific">Corynebacterium liangguodongii</name>
    <dbReference type="NCBI Taxonomy" id="2079535"/>
    <lineage>
        <taxon>Bacteria</taxon>
        <taxon>Bacillati</taxon>
        <taxon>Actinomycetota</taxon>
        <taxon>Actinomycetes</taxon>
        <taxon>Mycobacteriales</taxon>
        <taxon>Corynebacteriaceae</taxon>
        <taxon>Corynebacterium</taxon>
    </lineage>
</organism>
<dbReference type="Pfam" id="PF11305">
    <property type="entry name" value="DUF3107"/>
    <property type="match status" value="1"/>
</dbReference>
<dbReference type="KEGG" id="clia:C3E79_02855"/>
<dbReference type="Proteomes" id="UP000244754">
    <property type="component" value="Chromosome"/>
</dbReference>
<sequence length="74" mass="7912">MDIRIGLTDTARELTVASAESQDSVLEQVKAAIAEGAPTVTLADDKGRIYLVRTERIAYVEVGTSTARSVGFAR</sequence>
<gene>
    <name evidence="1" type="ORF">C3E79_02855</name>
</gene>
<evidence type="ECO:0000313" key="2">
    <source>
        <dbReference type="Proteomes" id="UP000244754"/>
    </source>
</evidence>
<protein>
    <submittedName>
        <fullName evidence="1">DUF3107 domain-containing protein</fullName>
    </submittedName>
</protein>
<dbReference type="RefSeq" id="WP_108403549.1">
    <property type="nucleotide sequence ID" value="NZ_CP026948.1"/>
</dbReference>
<accession>A0A2S0WCR2</accession>
<dbReference type="AlphaFoldDB" id="A0A2S0WCR2"/>
<name>A0A2S0WCR2_9CORY</name>
<dbReference type="EMBL" id="CP026948">
    <property type="protein sequence ID" value="AWB83559.1"/>
    <property type="molecule type" value="Genomic_DNA"/>
</dbReference>
<dbReference type="OrthoDB" id="3268468at2"/>
<keyword evidence="2" id="KW-1185">Reference proteome</keyword>
<dbReference type="InterPro" id="IPR021456">
    <property type="entry name" value="DUF3107"/>
</dbReference>
<proteinExistence type="predicted"/>